<evidence type="ECO:0000256" key="1">
    <source>
        <dbReference type="ARBA" id="ARBA00006484"/>
    </source>
</evidence>
<gene>
    <name evidence="3" type="ORF">J2S59_001683</name>
</gene>
<evidence type="ECO:0000313" key="3">
    <source>
        <dbReference type="EMBL" id="MDP9821874.1"/>
    </source>
</evidence>
<dbReference type="Proteomes" id="UP001240447">
    <property type="component" value="Unassembled WGS sequence"/>
</dbReference>
<proteinExistence type="inferred from homology"/>
<dbReference type="PRINTS" id="PR00081">
    <property type="entry name" value="GDHRDH"/>
</dbReference>
<keyword evidence="4" id="KW-1185">Reference proteome</keyword>
<evidence type="ECO:0000313" key="4">
    <source>
        <dbReference type="Proteomes" id="UP001240447"/>
    </source>
</evidence>
<dbReference type="Pfam" id="PF00106">
    <property type="entry name" value="adh_short"/>
    <property type="match status" value="1"/>
</dbReference>
<dbReference type="PANTHER" id="PTHR43899:SF13">
    <property type="entry name" value="RH59310P"/>
    <property type="match status" value="1"/>
</dbReference>
<comment type="caution">
    <text evidence="3">The sequence shown here is derived from an EMBL/GenBank/DDBJ whole genome shotgun (WGS) entry which is preliminary data.</text>
</comment>
<dbReference type="SUPFAM" id="SSF51735">
    <property type="entry name" value="NAD(P)-binding Rossmann-fold domains"/>
    <property type="match status" value="1"/>
</dbReference>
<reference evidence="3 4" key="1">
    <citation type="submission" date="2023-07" db="EMBL/GenBank/DDBJ databases">
        <title>Sequencing the genomes of 1000 actinobacteria strains.</title>
        <authorList>
            <person name="Klenk H.-P."/>
        </authorList>
    </citation>
    <scope>NUCLEOTIDE SEQUENCE [LARGE SCALE GENOMIC DNA]</scope>
    <source>
        <strain evidence="3 4">GD13</strain>
    </source>
</reference>
<organism evidence="3 4">
    <name type="scientific">Nocardioides massiliensis</name>
    <dbReference type="NCBI Taxonomy" id="1325935"/>
    <lineage>
        <taxon>Bacteria</taxon>
        <taxon>Bacillati</taxon>
        <taxon>Actinomycetota</taxon>
        <taxon>Actinomycetes</taxon>
        <taxon>Propionibacteriales</taxon>
        <taxon>Nocardioidaceae</taxon>
        <taxon>Nocardioides</taxon>
    </lineage>
</organism>
<comment type="similarity">
    <text evidence="1">Belongs to the short-chain dehydrogenases/reductases (SDR) family.</text>
</comment>
<dbReference type="InterPro" id="IPR002347">
    <property type="entry name" value="SDR_fam"/>
</dbReference>
<dbReference type="RefSeq" id="WP_306825003.1">
    <property type="nucleotide sequence ID" value="NZ_JAUSQM010000001.1"/>
</dbReference>
<name>A0ABT9NN76_9ACTN</name>
<accession>A0ABT9NN76</accession>
<dbReference type="Gene3D" id="3.40.50.720">
    <property type="entry name" value="NAD(P)-binding Rossmann-like Domain"/>
    <property type="match status" value="1"/>
</dbReference>
<dbReference type="InterPro" id="IPR036291">
    <property type="entry name" value="NAD(P)-bd_dom_sf"/>
</dbReference>
<dbReference type="InterPro" id="IPR051019">
    <property type="entry name" value="VLCFA-Steroid_DH"/>
</dbReference>
<sequence length="280" mass="29761">MTAATDPGQLRERYGPWAVVAGGSEGVGREFATQLADAGVHLVLLARKPEPLEETAAMCRERGVDVRTIAMDLTAPDAVAQLTAVTDDLEVGLLIYNAGANTHSAEFLDGDLEAFGQVITLNITTQMALVQHYGRPMRDRGRGGILLIGSMAGYMGSTRHSVYGGVKAFGRIFAESVWVELRKQGVDVVELVLGVTRTPAMERVGLNFDAPGFHASDPADVARQGLASLGHGPVVIAEGNEEGARIRSAVDERAKLVAGADRRMRQLMEGSTQHGAEASK</sequence>
<dbReference type="EMBL" id="JAUSQM010000001">
    <property type="protein sequence ID" value="MDP9821874.1"/>
    <property type="molecule type" value="Genomic_DNA"/>
</dbReference>
<keyword evidence="2" id="KW-0560">Oxidoreductase</keyword>
<protein>
    <submittedName>
        <fullName evidence="3">Short-subunit dehydrogenase</fullName>
    </submittedName>
</protein>
<dbReference type="PIRSF" id="PIRSF000126">
    <property type="entry name" value="11-beta-HSD1"/>
    <property type="match status" value="1"/>
</dbReference>
<dbReference type="PANTHER" id="PTHR43899">
    <property type="entry name" value="RH59310P"/>
    <property type="match status" value="1"/>
</dbReference>
<evidence type="ECO:0000256" key="2">
    <source>
        <dbReference type="ARBA" id="ARBA00023002"/>
    </source>
</evidence>